<evidence type="ECO:0000259" key="3">
    <source>
        <dbReference type="Pfam" id="PF02152"/>
    </source>
</evidence>
<comment type="caution">
    <text evidence="4">The sequence shown here is derived from an EMBL/GenBank/DDBJ whole genome shotgun (WGS) entry which is preliminary data.</text>
</comment>
<accession>A0AAV9P0E1</accession>
<dbReference type="Pfam" id="PF02152">
    <property type="entry name" value="FolB"/>
    <property type="match status" value="1"/>
</dbReference>
<dbReference type="InterPro" id="IPR006157">
    <property type="entry name" value="FolB_dom"/>
</dbReference>
<proteinExistence type="predicted"/>
<evidence type="ECO:0000313" key="5">
    <source>
        <dbReference type="Proteomes" id="UP001337655"/>
    </source>
</evidence>
<reference evidence="4 5" key="1">
    <citation type="submission" date="2023-08" db="EMBL/GenBank/DDBJ databases">
        <title>Black Yeasts Isolated from many extreme environments.</title>
        <authorList>
            <person name="Coleine C."/>
            <person name="Stajich J.E."/>
            <person name="Selbmann L."/>
        </authorList>
    </citation>
    <scope>NUCLEOTIDE SEQUENCE [LARGE SCALE GENOMIC DNA]</scope>
    <source>
        <strain evidence="4 5">CCFEE 5935</strain>
    </source>
</reference>
<organism evidence="4 5">
    <name type="scientific">Saxophila tyrrhenica</name>
    <dbReference type="NCBI Taxonomy" id="1690608"/>
    <lineage>
        <taxon>Eukaryota</taxon>
        <taxon>Fungi</taxon>
        <taxon>Dikarya</taxon>
        <taxon>Ascomycota</taxon>
        <taxon>Pezizomycotina</taxon>
        <taxon>Dothideomycetes</taxon>
        <taxon>Dothideomycetidae</taxon>
        <taxon>Mycosphaerellales</taxon>
        <taxon>Extremaceae</taxon>
        <taxon>Saxophila</taxon>
    </lineage>
</organism>
<gene>
    <name evidence="4" type="ORF">LTR77_008695</name>
</gene>
<dbReference type="Gene3D" id="3.30.1130.10">
    <property type="match status" value="2"/>
</dbReference>
<evidence type="ECO:0000313" key="4">
    <source>
        <dbReference type="EMBL" id="KAK5165772.1"/>
    </source>
</evidence>
<protein>
    <recommendedName>
        <fullName evidence="3">Dihydroneopterin aldolase/epimerase domain-containing protein</fullName>
    </recommendedName>
</protein>
<keyword evidence="5" id="KW-1185">Reference proteome</keyword>
<dbReference type="GeneID" id="89930027"/>
<keyword evidence="1" id="KW-0289">Folate biosynthesis</keyword>
<dbReference type="EMBL" id="JAVRRT010000015">
    <property type="protein sequence ID" value="KAK5165772.1"/>
    <property type="molecule type" value="Genomic_DNA"/>
</dbReference>
<feature type="compositionally biased region" description="Basic and acidic residues" evidence="2">
    <location>
        <begin position="296"/>
        <end position="315"/>
    </location>
</feature>
<feature type="domain" description="Dihydroneopterin aldolase/epimerase" evidence="3">
    <location>
        <begin position="139"/>
        <end position="270"/>
    </location>
</feature>
<dbReference type="AlphaFoldDB" id="A0AAV9P0E1"/>
<evidence type="ECO:0000256" key="2">
    <source>
        <dbReference type="SAM" id="MobiDB-lite"/>
    </source>
</evidence>
<dbReference type="GO" id="GO:0004150">
    <property type="term" value="F:dihydroneopterin aldolase activity"/>
    <property type="evidence" value="ECO:0007669"/>
    <property type="project" value="InterPro"/>
</dbReference>
<dbReference type="GO" id="GO:0046656">
    <property type="term" value="P:folic acid biosynthetic process"/>
    <property type="evidence" value="ECO:0007669"/>
    <property type="project" value="UniProtKB-KW"/>
</dbReference>
<feature type="region of interest" description="Disordered" evidence="2">
    <location>
        <begin position="276"/>
        <end position="324"/>
    </location>
</feature>
<dbReference type="InterPro" id="IPR043133">
    <property type="entry name" value="GTP-CH-I_C/QueF"/>
</dbReference>
<name>A0AAV9P0E1_9PEZI</name>
<dbReference type="SUPFAM" id="SSF55620">
    <property type="entry name" value="Tetrahydrobiopterin biosynthesis enzymes-like"/>
    <property type="match status" value="1"/>
</dbReference>
<evidence type="ECO:0000256" key="1">
    <source>
        <dbReference type="ARBA" id="ARBA00022909"/>
    </source>
</evidence>
<dbReference type="RefSeq" id="XP_064655784.1">
    <property type="nucleotide sequence ID" value="XM_064805925.1"/>
</dbReference>
<dbReference type="Proteomes" id="UP001337655">
    <property type="component" value="Unassembled WGS sequence"/>
</dbReference>
<sequence length="337" mass="37960">MVQVKNLMLPYSINAPNVWNQIKEQPGFATVSVFFRNGFNSTEGQDDLSESIHYGNLAKAIRGSNPGGGTPAEVLAGVEHLVREMGRRPDGRNVVESTVTELHLPKASMTGDEISFTWIQKDVRDHGREKFETVRRLFSIHDMRLMTLVGMNKNEREAKQPVIASLEFDYVAVNAQQPENRQPFPEGDVLRIEYLLTKVRHHTYSSRSQALTVYKLIEDSKFETLELMAQRAITLLSRDFWDRGYGSPSVRLRLEKPKAITFADAAVVELYVPARDSTTERSPVPNGAPDVNMEDATNKIKQENDQIKKDEEREPAMSNIPPAPVAGNGLRVIKPFI</sequence>